<gene>
    <name evidence="1" type="ORF">NRIC_33990</name>
</gene>
<keyword evidence="2" id="KW-1185">Reference proteome</keyword>
<proteinExistence type="predicted"/>
<comment type="caution">
    <text evidence="1">The sequence shown here is derived from an EMBL/GenBank/DDBJ whole genome shotgun (WGS) entry which is preliminary data.</text>
</comment>
<name>A0A4P5PGR7_9ENTE</name>
<sequence>MTNNLVYAISIKERIDHLNNNGYSSDVTDNVSKWLERKSLWAEELFVFSLQQQQKQLQCFEGETPNDRFIYSMKRRFGASKTAYRFFEDYPVLARLLAERISFHVANYTAFVTALEGSRKELKKVFGIDGK</sequence>
<reference evidence="2" key="1">
    <citation type="submission" date="2019-02" db="EMBL/GenBank/DDBJ databases">
        <title>Draft genome sequence of Enterococcus sp. Gos25-1.</title>
        <authorList>
            <person name="Tanaka N."/>
            <person name="Shiwa Y."/>
            <person name="Fujita N."/>
        </authorList>
    </citation>
    <scope>NUCLEOTIDE SEQUENCE [LARGE SCALE GENOMIC DNA]</scope>
    <source>
        <strain evidence="2">Gos25-1</strain>
    </source>
</reference>
<dbReference type="AlphaFoldDB" id="A0A4P5PGR7"/>
<protein>
    <submittedName>
        <fullName evidence="1">Uncharacterized protein</fullName>
    </submittedName>
</protein>
<dbReference type="EMBL" id="BJCC01000033">
    <property type="protein sequence ID" value="GCF95508.1"/>
    <property type="molecule type" value="Genomic_DNA"/>
</dbReference>
<accession>A0A4P5PGR7</accession>
<evidence type="ECO:0000313" key="2">
    <source>
        <dbReference type="Proteomes" id="UP000290567"/>
    </source>
</evidence>
<organism evidence="1 2">
    <name type="scientific">Enterococcus florum</name>
    <dbReference type="NCBI Taxonomy" id="2480627"/>
    <lineage>
        <taxon>Bacteria</taxon>
        <taxon>Bacillati</taxon>
        <taxon>Bacillota</taxon>
        <taxon>Bacilli</taxon>
        <taxon>Lactobacillales</taxon>
        <taxon>Enterococcaceae</taxon>
        <taxon>Enterococcus</taxon>
    </lineage>
</organism>
<evidence type="ECO:0000313" key="1">
    <source>
        <dbReference type="EMBL" id="GCF95508.1"/>
    </source>
</evidence>
<dbReference type="Proteomes" id="UP000290567">
    <property type="component" value="Unassembled WGS sequence"/>
</dbReference>